<dbReference type="AlphaFoldDB" id="A0A2U9IMD6"/>
<dbReference type="OrthoDB" id="42571at2157"/>
<name>A0A2U9IMD6_9CREN</name>
<dbReference type="NCBIfam" id="NF046072">
    <property type="entry name" value="UpsX"/>
    <property type="match status" value="1"/>
</dbReference>
<evidence type="ECO:0000313" key="2">
    <source>
        <dbReference type="Proteomes" id="UP000248410"/>
    </source>
</evidence>
<evidence type="ECO:0000313" key="1">
    <source>
        <dbReference type="EMBL" id="AWR97084.1"/>
    </source>
</evidence>
<accession>A0A2U9IMD6</accession>
<dbReference type="Proteomes" id="UP000248410">
    <property type="component" value="Chromosome"/>
</dbReference>
<proteinExistence type="predicted"/>
<organism evidence="1 2">
    <name type="scientific">Acidianus sulfidivorans JP7</name>
    <dbReference type="NCBI Taxonomy" id="619593"/>
    <lineage>
        <taxon>Archaea</taxon>
        <taxon>Thermoproteota</taxon>
        <taxon>Thermoprotei</taxon>
        <taxon>Sulfolobales</taxon>
        <taxon>Sulfolobaceae</taxon>
        <taxon>Acidianus</taxon>
    </lineage>
</organism>
<dbReference type="KEGG" id="asul:DFR86_05580"/>
<dbReference type="RefSeq" id="WP_110379974.1">
    <property type="nucleotide sequence ID" value="NZ_CP029288.2"/>
</dbReference>
<protein>
    <submittedName>
        <fullName evidence="1">Uncharacterized protein</fullName>
    </submittedName>
</protein>
<sequence>MVISVHFKIIFYAMHPVYEKIIDVNVPDNLQYRLTNIDNMIFLESNALVQPTITLYPELRIDGNRWVFSNNNKLFELIDNKLSIIEENSTIYDNLIYYINVEGNIEKIIKKDNNYIYNGEKYEKLFINDYYNRFILSNKKRTIIFWNKIKLEYESPKYLFSNNNGISLVYDDYTKIVTLSEEKTLNDKFVFLGYVKEKPLLQDMNGKIFLNNEPIGYCKENTGFIGSNSDIIVIRCGNSIKYLKDNIWKNIYINSTILDGFVNNNFIIIKTENETKVFDKNFTPLYNLKKCEAKADNIHLFLYLDRKFGIINTLNNDNILEVKKNYIDSKSPLDLYIRKYYSPIFKDLDVIKSSEKNDYLEFLVEPKILGSKEAKIILDSPFYSTEVNISIETKEPYIKAIGKIIRSNGNVLNTKRNSLIILKISGNICTFLPYDIKISYKKFYETFSFKQKQINSEIKIPVNIFDRNIKEDIVYLEVVKSNNVQLREEILLPIIDVTVDDTKWEKSVINSNKDVVLKILRQRNKEIEWEKLYSYPTYRKGIIIKPENSIITLNNKQYKVKKGLEVIDNYVIIGIDNIISELNIKIDFPYLILLPKAKCNYPIEIFYSTNVYRGFPTKVVFPIDPAYDKIKIRTYIGNETIEQTFNIPKDLYLKIAAQQGHEIANYLKSIGID</sequence>
<dbReference type="GeneID" id="36837419"/>
<keyword evidence="2" id="KW-1185">Reference proteome</keyword>
<reference evidence="1 2" key="1">
    <citation type="submission" date="2018-05" db="EMBL/GenBank/DDBJ databases">
        <title>Complete Genome Sequences of Extremely Thermoacidophilic, Metal-Mobilizing Type-Strain Members of the Archaeal Family Sulfolobaceae: Acidianus brierleyi DSM-1651T, Acidianus sulfidivorans DSM-18786T, Metallosphaera hakonensis DSM-7519T, and Metallosphaera prunae DSM-10039T.</title>
        <authorList>
            <person name="Counts J.A."/>
            <person name="Kelly R.M."/>
        </authorList>
    </citation>
    <scope>NUCLEOTIDE SEQUENCE [LARGE SCALE GENOMIC DNA]</scope>
    <source>
        <strain evidence="1 2">JP7</strain>
    </source>
</reference>
<dbReference type="EMBL" id="CP029288">
    <property type="protein sequence ID" value="AWR97084.1"/>
    <property type="molecule type" value="Genomic_DNA"/>
</dbReference>
<gene>
    <name evidence="1" type="ORF">DFR86_05580</name>
</gene>